<dbReference type="GO" id="GO:0016558">
    <property type="term" value="P:protein import into peroxisome matrix"/>
    <property type="evidence" value="ECO:0007669"/>
    <property type="project" value="InterPro"/>
</dbReference>
<evidence type="ECO:0000256" key="2">
    <source>
        <dbReference type="ARBA" id="ARBA00004585"/>
    </source>
</evidence>
<comment type="pathway">
    <text evidence="3">Protein modification; protein ubiquitination.</text>
</comment>
<dbReference type="GO" id="GO:0005778">
    <property type="term" value="C:peroxisomal membrane"/>
    <property type="evidence" value="ECO:0007669"/>
    <property type="project" value="UniProtKB-SubCell"/>
</dbReference>
<evidence type="ECO:0000256" key="11">
    <source>
        <dbReference type="ARBA" id="ARBA00022771"/>
    </source>
</evidence>
<comment type="similarity">
    <text evidence="4">Belongs to the pex2/pex10/pex12 family.</text>
</comment>
<sequence length="371" mass="39801">MERDTYYVGALADGLKDVLESCMGVRRTSMLAAELNLLAGTLYQGLTVLAGRQTVGQEYCDLMFSRNGLCDVPLSARAGYSLVEVCWPYLLSRLDTGWPRLRDIREPFDRHAEAARIRDAMRAHAAESESQQPTSAAEAAAVTPVAPPDNDGSRDAAYSVCSATAGGTSSAAAKAQVAATAAAAAAARALRRAWAAAARRRRGAARVLRWLGAFHLALFFLNGRYANAAMRAARVRLMYNRAQDAPLPRYTILGVLMLARFGFEFGAQAARKLHGIIFSDGDGSGGAGGAGKANLASQRVPGLSGSDTEAAARRHRCALCMGPREHTAATLCGHLFCWECIVGWCETNPECPLCRQPAEPQSIVCVYHYDE</sequence>
<gene>
    <name evidence="22" type="ORF">JKP88DRAFT_352936</name>
</gene>
<dbReference type="CDD" id="cd16527">
    <property type="entry name" value="RING-HC_PEX10"/>
    <property type="match status" value="1"/>
</dbReference>
<accession>A0A836CLL0</accession>
<feature type="compositionally biased region" description="Low complexity" evidence="19">
    <location>
        <begin position="128"/>
        <end position="144"/>
    </location>
</feature>
<dbReference type="AlphaFoldDB" id="A0A836CLL0"/>
<evidence type="ECO:0000256" key="14">
    <source>
        <dbReference type="ARBA" id="ARBA00022927"/>
    </source>
</evidence>
<evidence type="ECO:0000256" key="4">
    <source>
        <dbReference type="ARBA" id="ARBA00008704"/>
    </source>
</evidence>
<evidence type="ECO:0000256" key="19">
    <source>
        <dbReference type="SAM" id="MobiDB-lite"/>
    </source>
</evidence>
<dbReference type="Proteomes" id="UP000664859">
    <property type="component" value="Unassembled WGS sequence"/>
</dbReference>
<evidence type="ECO:0000256" key="1">
    <source>
        <dbReference type="ARBA" id="ARBA00000900"/>
    </source>
</evidence>
<dbReference type="InterPro" id="IPR017907">
    <property type="entry name" value="Znf_RING_CS"/>
</dbReference>
<keyword evidence="23" id="KW-1185">Reference proteome</keyword>
<dbReference type="GO" id="GO:0008270">
    <property type="term" value="F:zinc ion binding"/>
    <property type="evidence" value="ECO:0007669"/>
    <property type="project" value="UniProtKB-KW"/>
</dbReference>
<dbReference type="PANTHER" id="PTHR23350:SF0">
    <property type="entry name" value="PEROXISOME BIOGENESIS FACTOR 10"/>
    <property type="match status" value="1"/>
</dbReference>
<dbReference type="PANTHER" id="PTHR23350">
    <property type="entry name" value="PEROXISOME ASSEMBLY PROTEIN 10"/>
    <property type="match status" value="1"/>
</dbReference>
<keyword evidence="16 20" id="KW-0472">Membrane</keyword>
<dbReference type="PROSITE" id="PS00518">
    <property type="entry name" value="ZF_RING_1"/>
    <property type="match status" value="1"/>
</dbReference>
<evidence type="ECO:0000256" key="9">
    <source>
        <dbReference type="ARBA" id="ARBA00022692"/>
    </source>
</evidence>
<organism evidence="22 23">
    <name type="scientific">Tribonema minus</name>
    <dbReference type="NCBI Taxonomy" id="303371"/>
    <lineage>
        <taxon>Eukaryota</taxon>
        <taxon>Sar</taxon>
        <taxon>Stramenopiles</taxon>
        <taxon>Ochrophyta</taxon>
        <taxon>PX clade</taxon>
        <taxon>Xanthophyceae</taxon>
        <taxon>Tribonematales</taxon>
        <taxon>Tribonemataceae</taxon>
        <taxon>Tribonema</taxon>
    </lineage>
</organism>
<feature type="region of interest" description="Disordered" evidence="19">
    <location>
        <begin position="122"/>
        <end position="153"/>
    </location>
</feature>
<evidence type="ECO:0000256" key="7">
    <source>
        <dbReference type="ARBA" id="ARBA00022593"/>
    </source>
</evidence>
<dbReference type="InterPro" id="IPR025654">
    <property type="entry name" value="PEX2/10"/>
</dbReference>
<keyword evidence="7" id="KW-0962">Peroxisome biogenesis</keyword>
<evidence type="ECO:0000256" key="16">
    <source>
        <dbReference type="ARBA" id="ARBA00023136"/>
    </source>
</evidence>
<keyword evidence="6" id="KW-0813">Transport</keyword>
<dbReference type="PROSITE" id="PS50089">
    <property type="entry name" value="ZF_RING_2"/>
    <property type="match status" value="1"/>
</dbReference>
<keyword evidence="12" id="KW-0833">Ubl conjugation pathway</keyword>
<keyword evidence="11 18" id="KW-0863">Zinc-finger</keyword>
<feature type="domain" description="RING-type" evidence="21">
    <location>
        <begin position="317"/>
        <end position="355"/>
    </location>
</feature>
<evidence type="ECO:0000256" key="18">
    <source>
        <dbReference type="PROSITE-ProRule" id="PRU00175"/>
    </source>
</evidence>
<protein>
    <recommendedName>
        <fullName evidence="5">RING-type E3 ubiquitin transferase</fullName>
        <ecNumber evidence="5">2.3.2.27</ecNumber>
    </recommendedName>
</protein>
<dbReference type="SMART" id="SM00184">
    <property type="entry name" value="RING"/>
    <property type="match status" value="1"/>
</dbReference>
<dbReference type="EC" id="2.3.2.27" evidence="5"/>
<dbReference type="EMBL" id="JAFCMP010000043">
    <property type="protein sequence ID" value="KAG5189894.1"/>
    <property type="molecule type" value="Genomic_DNA"/>
</dbReference>
<dbReference type="Pfam" id="PF13639">
    <property type="entry name" value="zf-RING_2"/>
    <property type="match status" value="1"/>
</dbReference>
<evidence type="ECO:0000256" key="8">
    <source>
        <dbReference type="ARBA" id="ARBA00022679"/>
    </source>
</evidence>
<keyword evidence="15 20" id="KW-1133">Transmembrane helix</keyword>
<keyword evidence="13" id="KW-0862">Zinc</keyword>
<evidence type="ECO:0000256" key="3">
    <source>
        <dbReference type="ARBA" id="ARBA00004906"/>
    </source>
</evidence>
<dbReference type="SUPFAM" id="SSF57850">
    <property type="entry name" value="RING/U-box"/>
    <property type="match status" value="1"/>
</dbReference>
<keyword evidence="8" id="KW-0808">Transferase</keyword>
<evidence type="ECO:0000256" key="15">
    <source>
        <dbReference type="ARBA" id="ARBA00022989"/>
    </source>
</evidence>
<proteinExistence type="inferred from homology"/>
<name>A0A836CLL0_9STRA</name>
<keyword evidence="9 20" id="KW-0812">Transmembrane</keyword>
<keyword evidence="14" id="KW-0653">Protein transport</keyword>
<evidence type="ECO:0000256" key="10">
    <source>
        <dbReference type="ARBA" id="ARBA00022723"/>
    </source>
</evidence>
<dbReference type="InterPro" id="IPR006845">
    <property type="entry name" value="Pex_N"/>
</dbReference>
<reference evidence="22" key="1">
    <citation type="submission" date="2021-02" db="EMBL/GenBank/DDBJ databases">
        <title>First Annotated Genome of the Yellow-green Alga Tribonema minus.</title>
        <authorList>
            <person name="Mahan K.M."/>
        </authorList>
    </citation>
    <scope>NUCLEOTIDE SEQUENCE</scope>
    <source>
        <strain evidence="22">UTEX B ZZ1240</strain>
    </source>
</reference>
<evidence type="ECO:0000256" key="20">
    <source>
        <dbReference type="SAM" id="Phobius"/>
    </source>
</evidence>
<dbReference type="InterPro" id="IPR001841">
    <property type="entry name" value="Znf_RING"/>
</dbReference>
<dbReference type="GO" id="GO:0061630">
    <property type="term" value="F:ubiquitin protein ligase activity"/>
    <property type="evidence" value="ECO:0007669"/>
    <property type="project" value="UniProtKB-EC"/>
</dbReference>
<feature type="transmembrane region" description="Helical" evidence="20">
    <location>
        <begin position="207"/>
        <end position="227"/>
    </location>
</feature>
<dbReference type="Gene3D" id="3.30.40.10">
    <property type="entry name" value="Zinc/RING finger domain, C3HC4 (zinc finger)"/>
    <property type="match status" value="1"/>
</dbReference>
<evidence type="ECO:0000313" key="23">
    <source>
        <dbReference type="Proteomes" id="UP000664859"/>
    </source>
</evidence>
<keyword evidence="10" id="KW-0479">Metal-binding</keyword>
<evidence type="ECO:0000256" key="6">
    <source>
        <dbReference type="ARBA" id="ARBA00022448"/>
    </source>
</evidence>
<evidence type="ECO:0000256" key="5">
    <source>
        <dbReference type="ARBA" id="ARBA00012483"/>
    </source>
</evidence>
<evidence type="ECO:0000256" key="12">
    <source>
        <dbReference type="ARBA" id="ARBA00022786"/>
    </source>
</evidence>
<comment type="subcellular location">
    <subcellularLocation>
        <location evidence="2">Peroxisome membrane</location>
        <topology evidence="2">Multi-pass membrane protein</topology>
    </subcellularLocation>
</comment>
<comment type="caution">
    <text evidence="22">The sequence shown here is derived from an EMBL/GenBank/DDBJ whole genome shotgun (WGS) entry which is preliminary data.</text>
</comment>
<comment type="catalytic activity">
    <reaction evidence="1">
        <text>S-ubiquitinyl-[E2 ubiquitin-conjugating enzyme]-L-cysteine + [acceptor protein]-L-lysine = [E2 ubiquitin-conjugating enzyme]-L-cysteine + N(6)-ubiquitinyl-[acceptor protein]-L-lysine.</text>
        <dbReference type="EC" id="2.3.2.27"/>
    </reaction>
</comment>
<dbReference type="OrthoDB" id="6270329at2759"/>
<keyword evidence="17" id="KW-0576">Peroxisome</keyword>
<dbReference type="Pfam" id="PF04757">
    <property type="entry name" value="Pex2_Pex12"/>
    <property type="match status" value="2"/>
</dbReference>
<evidence type="ECO:0000256" key="17">
    <source>
        <dbReference type="ARBA" id="ARBA00023140"/>
    </source>
</evidence>
<evidence type="ECO:0000256" key="13">
    <source>
        <dbReference type="ARBA" id="ARBA00022833"/>
    </source>
</evidence>
<evidence type="ECO:0000259" key="21">
    <source>
        <dbReference type="PROSITE" id="PS50089"/>
    </source>
</evidence>
<evidence type="ECO:0000313" key="22">
    <source>
        <dbReference type="EMBL" id="KAG5189894.1"/>
    </source>
</evidence>
<dbReference type="InterPro" id="IPR013083">
    <property type="entry name" value="Znf_RING/FYVE/PHD"/>
</dbReference>